<reference evidence="2" key="3">
    <citation type="submission" date="2025-09" db="UniProtKB">
        <authorList>
            <consortium name="Ensembl"/>
        </authorList>
    </citation>
    <scope>IDENTIFICATION</scope>
</reference>
<dbReference type="EMBL" id="AAPE02050558">
    <property type="status" value="NOT_ANNOTATED_CDS"/>
    <property type="molecule type" value="Genomic_DNA"/>
</dbReference>
<dbReference type="eggNOG" id="ENOG502TD74">
    <property type="taxonomic scope" value="Eukaryota"/>
</dbReference>
<evidence type="ECO:0000313" key="3">
    <source>
        <dbReference type="Proteomes" id="UP000001074"/>
    </source>
</evidence>
<organism evidence="2 3">
    <name type="scientific">Myotis lucifugus</name>
    <name type="common">Little brown bat</name>
    <dbReference type="NCBI Taxonomy" id="59463"/>
    <lineage>
        <taxon>Eukaryota</taxon>
        <taxon>Metazoa</taxon>
        <taxon>Chordata</taxon>
        <taxon>Craniata</taxon>
        <taxon>Vertebrata</taxon>
        <taxon>Euteleostomi</taxon>
        <taxon>Mammalia</taxon>
        <taxon>Eutheria</taxon>
        <taxon>Laurasiatheria</taxon>
        <taxon>Chiroptera</taxon>
        <taxon>Yangochiroptera</taxon>
        <taxon>Vespertilionidae</taxon>
        <taxon>Myotis</taxon>
    </lineage>
</organism>
<dbReference type="Ensembl" id="ENSMLUT00000023885.1">
    <property type="protein sequence ID" value="ENSMLUP00000017954.1"/>
    <property type="gene ID" value="ENSMLUG00000010219.2"/>
</dbReference>
<dbReference type="GO" id="GO:0005634">
    <property type="term" value="C:nucleus"/>
    <property type="evidence" value="ECO:0007669"/>
    <property type="project" value="TreeGrafter"/>
</dbReference>
<protein>
    <submittedName>
        <fullName evidence="2">Uncharacterized protein</fullName>
    </submittedName>
</protein>
<accession>G1Q2M1</accession>
<dbReference type="GO" id="GO:0033148">
    <property type="term" value="P:positive regulation of intracellular estrogen receptor signaling pathway"/>
    <property type="evidence" value="ECO:0007669"/>
    <property type="project" value="TreeGrafter"/>
</dbReference>
<dbReference type="OMA" id="PTRYLAW"/>
<proteinExistence type="predicted"/>
<evidence type="ECO:0000313" key="2">
    <source>
        <dbReference type="Ensembl" id="ENSMLUP00000017954.1"/>
    </source>
</evidence>
<keyword evidence="3" id="KW-1185">Reference proteome</keyword>
<dbReference type="GO" id="GO:0030331">
    <property type="term" value="F:nuclear estrogen receptor binding"/>
    <property type="evidence" value="ECO:0007669"/>
    <property type="project" value="TreeGrafter"/>
</dbReference>
<dbReference type="GeneTree" id="ENSGT00390000000265"/>
<dbReference type="GO" id="GO:0005737">
    <property type="term" value="C:cytoplasm"/>
    <property type="evidence" value="ECO:0007669"/>
    <property type="project" value="TreeGrafter"/>
</dbReference>
<dbReference type="PANTHER" id="PTHR38494">
    <property type="entry name" value="STEROID RECEPTOR-ASSOCIATED AND REGULATED PROTEIN"/>
    <property type="match status" value="1"/>
</dbReference>
<name>G1Q2M1_MYOLU</name>
<feature type="region of interest" description="Disordered" evidence="1">
    <location>
        <begin position="1"/>
        <end position="46"/>
    </location>
</feature>
<reference evidence="2 3" key="1">
    <citation type="journal article" date="2011" name="Nature">
        <title>A high-resolution map of human evolutionary constraint using 29 mammals.</title>
        <authorList>
            <person name="Lindblad-Toh K."/>
            <person name="Garber M."/>
            <person name="Zuk O."/>
            <person name="Lin M.F."/>
            <person name="Parker B.J."/>
            <person name="Washietl S."/>
            <person name="Kheradpour P."/>
            <person name="Ernst J."/>
            <person name="Jordan G."/>
            <person name="Mauceli E."/>
            <person name="Ward L.D."/>
            <person name="Lowe C.B."/>
            <person name="Holloway A.K."/>
            <person name="Clamp M."/>
            <person name="Gnerre S."/>
            <person name="Alfoldi J."/>
            <person name="Beal K."/>
            <person name="Chang J."/>
            <person name="Clawson H."/>
            <person name="Cuff J."/>
            <person name="Di Palma F."/>
            <person name="Fitzgerald S."/>
            <person name="Flicek P."/>
            <person name="Guttman M."/>
            <person name="Hubisz M.J."/>
            <person name="Jaffe D.B."/>
            <person name="Jungreis I."/>
            <person name="Kent W.J."/>
            <person name="Kostka D."/>
            <person name="Lara M."/>
            <person name="Martins A.L."/>
            <person name="Massingham T."/>
            <person name="Moltke I."/>
            <person name="Raney B.J."/>
            <person name="Rasmussen M.D."/>
            <person name="Robinson J."/>
            <person name="Stark A."/>
            <person name="Vilella A.J."/>
            <person name="Wen J."/>
            <person name="Xie X."/>
            <person name="Zody M.C."/>
            <person name="Baldwin J."/>
            <person name="Bloom T."/>
            <person name="Chin C.W."/>
            <person name="Heiman D."/>
            <person name="Nicol R."/>
            <person name="Nusbaum C."/>
            <person name="Young S."/>
            <person name="Wilkinson J."/>
            <person name="Worley K.C."/>
            <person name="Kovar C.L."/>
            <person name="Muzny D.M."/>
            <person name="Gibbs R.A."/>
            <person name="Cree A."/>
            <person name="Dihn H.H."/>
            <person name="Fowler G."/>
            <person name="Jhangiani S."/>
            <person name="Joshi V."/>
            <person name="Lee S."/>
            <person name="Lewis L.R."/>
            <person name="Nazareth L.V."/>
            <person name="Okwuonu G."/>
            <person name="Santibanez J."/>
            <person name="Warren W.C."/>
            <person name="Mardis E.R."/>
            <person name="Weinstock G.M."/>
            <person name="Wilson R.K."/>
            <person name="Delehaunty K."/>
            <person name="Dooling D."/>
            <person name="Fronik C."/>
            <person name="Fulton L."/>
            <person name="Fulton B."/>
            <person name="Graves T."/>
            <person name="Minx P."/>
            <person name="Sodergren E."/>
            <person name="Birney E."/>
            <person name="Margulies E.H."/>
            <person name="Herrero J."/>
            <person name="Green E.D."/>
            <person name="Haussler D."/>
            <person name="Siepel A."/>
            <person name="Goldman N."/>
            <person name="Pollard K.S."/>
            <person name="Pedersen J.S."/>
            <person name="Lander E.S."/>
            <person name="Kellis M."/>
        </authorList>
    </citation>
    <scope>NUCLEOTIDE SEQUENCE [LARGE SCALE GENOMIC DNA]</scope>
</reference>
<dbReference type="InParanoid" id="G1Q2M1"/>
<dbReference type="Pfam" id="PF15547">
    <property type="entry name" value="C1ORF64"/>
    <property type="match status" value="1"/>
</dbReference>
<dbReference type="Proteomes" id="UP000001074">
    <property type="component" value="Unassembled WGS sequence"/>
</dbReference>
<dbReference type="PANTHER" id="PTHR38494:SF1">
    <property type="entry name" value="STEROID RECEPTOR-ASSOCIATED AND REGULATED PROTEIN"/>
    <property type="match status" value="1"/>
</dbReference>
<evidence type="ECO:0000256" key="1">
    <source>
        <dbReference type="SAM" id="MobiDB-lite"/>
    </source>
</evidence>
<dbReference type="AlphaFoldDB" id="G1Q2M1"/>
<sequence length="223" mass="23490">AAKKRLLLPPLTDQARPGAVAAPVASLEDPEDRRDSSQIMGPETELDASSGFASWAWTSRLSEAEVQALRPHSFHVRVSVPAVHTAHQEKAMPTAHLTFVIDCASGKQLSLAAPLVPPQAPSPYLGPVTPPMKTYILFYGDSQPPLTQEAILGGGHIAQARGTLPPCRGTVAPASSPLSPLCPQGAPEAKGSPLKTMPTRYLAWETVMGLLKAFSSCVCGQAD</sequence>
<dbReference type="InterPro" id="IPR027852">
    <property type="entry name" value="C1ORF64"/>
</dbReference>
<reference evidence="2" key="2">
    <citation type="submission" date="2025-08" db="UniProtKB">
        <authorList>
            <consortium name="Ensembl"/>
        </authorList>
    </citation>
    <scope>IDENTIFICATION</scope>
</reference>